<dbReference type="SUPFAM" id="SSF53474">
    <property type="entry name" value="alpha/beta-Hydrolases"/>
    <property type="match status" value="1"/>
</dbReference>
<dbReference type="Gene3D" id="3.40.50.1820">
    <property type="entry name" value="alpha/beta hydrolase"/>
    <property type="match status" value="1"/>
</dbReference>
<dbReference type="SUPFAM" id="SSF82171">
    <property type="entry name" value="DPP6 N-terminal domain-like"/>
    <property type="match status" value="1"/>
</dbReference>
<keyword evidence="5" id="KW-1185">Reference proteome</keyword>
<dbReference type="InterPro" id="IPR029058">
    <property type="entry name" value="AB_hydrolase_fold"/>
</dbReference>
<proteinExistence type="predicted"/>
<evidence type="ECO:0000313" key="4">
    <source>
        <dbReference type="EMBL" id="MCG2589665.1"/>
    </source>
</evidence>
<organism evidence="4 5">
    <name type="scientific">Rhodohalobacter sulfatireducens</name>
    <dbReference type="NCBI Taxonomy" id="2911366"/>
    <lineage>
        <taxon>Bacteria</taxon>
        <taxon>Pseudomonadati</taxon>
        <taxon>Balneolota</taxon>
        <taxon>Balneolia</taxon>
        <taxon>Balneolales</taxon>
        <taxon>Balneolaceae</taxon>
        <taxon>Rhodohalobacter</taxon>
    </lineage>
</organism>
<feature type="signal peptide" evidence="2">
    <location>
        <begin position="1"/>
        <end position="24"/>
    </location>
</feature>
<evidence type="ECO:0000256" key="1">
    <source>
        <dbReference type="ARBA" id="ARBA00022801"/>
    </source>
</evidence>
<dbReference type="Pfam" id="PF00326">
    <property type="entry name" value="Peptidase_S9"/>
    <property type="match status" value="1"/>
</dbReference>
<comment type="caution">
    <text evidence="4">The sequence shown here is derived from an EMBL/GenBank/DDBJ whole genome shotgun (WGS) entry which is preliminary data.</text>
</comment>
<dbReference type="Gene3D" id="2.140.10.30">
    <property type="entry name" value="Dipeptidylpeptidase IV, N-terminal domain"/>
    <property type="match status" value="1"/>
</dbReference>
<protein>
    <submittedName>
        <fullName evidence="4">Prolyl oligopeptidase family serine peptidase</fullName>
    </submittedName>
</protein>
<dbReference type="Proteomes" id="UP001165366">
    <property type="component" value="Unassembled WGS sequence"/>
</dbReference>
<reference evidence="4" key="1">
    <citation type="submission" date="2022-01" db="EMBL/GenBank/DDBJ databases">
        <authorList>
            <person name="Wang Y."/>
        </authorList>
    </citation>
    <scope>NUCLEOTIDE SEQUENCE</scope>
    <source>
        <strain evidence="4">WB101</strain>
    </source>
</reference>
<dbReference type="InterPro" id="IPR011042">
    <property type="entry name" value="6-blade_b-propeller_TolB-like"/>
</dbReference>
<dbReference type="PANTHER" id="PTHR42776">
    <property type="entry name" value="SERINE PEPTIDASE S9 FAMILY MEMBER"/>
    <property type="match status" value="1"/>
</dbReference>
<feature type="chain" id="PRO_5045329413" evidence="2">
    <location>
        <begin position="25"/>
        <end position="859"/>
    </location>
</feature>
<keyword evidence="2" id="KW-0732">Signal</keyword>
<dbReference type="Gene3D" id="2.120.10.30">
    <property type="entry name" value="TolB, C-terminal domain"/>
    <property type="match status" value="1"/>
</dbReference>
<gene>
    <name evidence="4" type="ORF">L6773_13885</name>
</gene>
<evidence type="ECO:0000256" key="2">
    <source>
        <dbReference type="SAM" id="SignalP"/>
    </source>
</evidence>
<evidence type="ECO:0000313" key="5">
    <source>
        <dbReference type="Proteomes" id="UP001165366"/>
    </source>
</evidence>
<accession>A0ABS9KFT0</accession>
<dbReference type="InterPro" id="IPR001375">
    <property type="entry name" value="Peptidase_S9_cat"/>
</dbReference>
<reference evidence="4" key="2">
    <citation type="submission" date="2024-05" db="EMBL/GenBank/DDBJ databases">
        <title>Rhodohalobacter halophilus gen. nov., sp. nov., a moderately halophilic member of the family Balneolaceae.</title>
        <authorList>
            <person name="Xia J."/>
        </authorList>
    </citation>
    <scope>NUCLEOTIDE SEQUENCE</scope>
    <source>
        <strain evidence="4">WB101</strain>
    </source>
</reference>
<sequence length="859" mass="96547">MYLNRALFLFILSFFLFVFKPAIAQQDTLQVSDWLILGPAETQLPLYHDQQNIQNSTFTISDLLDFEPIDVTHWQPEEGNTVYWSQNKEFEWKSHQTETLEFDINGENPHNYWSSFYLSADQFSEATLILKSHHPFKLFVNGSEKASKTTSEKKDADTGSHSEKLTLTQGKHQILVRSLYDPENNSDFTLSASITSEVPLSVSLTPKHPLDLETLSNRPSVSNLGISADGALAAIQIHKPAPPDGTGDSWLEILETETGDLYREFKGVENFGSLEWAPGGLTFTYTETDEGKTTLWLSDLESGSQQKILDEVENFGSYEWSPDGTFIIYSVSEQAESDDSGVELLGDMEARRPGFDTRNFLFKLNVPEGTSQRLTAGNLTTSLLDISPDGSKLLYSRNHIDYSQRPYNITEYQLLDLETLETDSLFSAGFGGSGQFSPDGESILFIGGPSMFGDIGINIPEETIPNDYDNQAFLYDINSADVNPITREFTPSIDSAIWGENDNTIYFLTTDRSFNTLYKYNLRRSQFTKLSTKPDVVSDVDISSDERIAVYSGTGVSQPVQVFTHDLDQDQSTLLRYPGEEHFSNVEFGNHETWTFTNERGAEIDGVIYYPPNFDPDQKYPVISYYYGGTVPVNRAFGGRYPKELYAAMGYVVYVMQPSGAIGYGQEFSALHVNDWGKIVAGEIIYGVNEFLNEHDFADRVNVGAIGASYGGFMTMLLMTETDLFAAAISHAGISNLSSYWGVGYWGFQYNAVAAANSFPWNREDIYVDQSPLYSADQVTTPLLFVTGAVDTNVPPGESYQMYTALKLLGKETALVEVAGQDHHILDYNKYKLWKSSIISWFDKYLKDQPEWWNHKYSE</sequence>
<dbReference type="RefSeq" id="WP_237855025.1">
    <property type="nucleotide sequence ID" value="NZ_JAKLWS010000019.1"/>
</dbReference>
<keyword evidence="1" id="KW-0378">Hydrolase</keyword>
<dbReference type="EMBL" id="JAKLWS010000019">
    <property type="protein sequence ID" value="MCG2589665.1"/>
    <property type="molecule type" value="Genomic_DNA"/>
</dbReference>
<feature type="domain" description="Peptidase S9 prolyl oligopeptidase catalytic" evidence="3">
    <location>
        <begin position="645"/>
        <end position="848"/>
    </location>
</feature>
<evidence type="ECO:0000259" key="3">
    <source>
        <dbReference type="Pfam" id="PF00326"/>
    </source>
</evidence>
<dbReference type="PANTHER" id="PTHR42776:SF27">
    <property type="entry name" value="DIPEPTIDYL PEPTIDASE FAMILY MEMBER 6"/>
    <property type="match status" value="1"/>
</dbReference>
<name>A0ABS9KFT0_9BACT</name>